<dbReference type="PANTHER" id="PTHR10407:SF15">
    <property type="entry name" value="HUNTINGTIN INTERACTING PROTEIN 1"/>
    <property type="match status" value="1"/>
</dbReference>
<dbReference type="SUPFAM" id="SSF48464">
    <property type="entry name" value="ENTH/VHS domain"/>
    <property type="match status" value="1"/>
</dbReference>
<evidence type="ECO:0000259" key="1">
    <source>
        <dbReference type="PROSITE" id="PS50942"/>
    </source>
</evidence>
<name>A0A504Z1K4_FASGI</name>
<dbReference type="InterPro" id="IPR011417">
    <property type="entry name" value="ANTH_dom"/>
</dbReference>
<dbReference type="GO" id="GO:0035615">
    <property type="term" value="F:clathrin adaptor activity"/>
    <property type="evidence" value="ECO:0007669"/>
    <property type="project" value="TreeGrafter"/>
</dbReference>
<comment type="caution">
    <text evidence="2">The sequence shown here is derived from an EMBL/GenBank/DDBJ whole genome shotgun (WGS) entry which is preliminary data.</text>
</comment>
<dbReference type="GO" id="GO:0051015">
    <property type="term" value="F:actin filament binding"/>
    <property type="evidence" value="ECO:0007669"/>
    <property type="project" value="TreeGrafter"/>
</dbReference>
<dbReference type="GO" id="GO:0080025">
    <property type="term" value="F:phosphatidylinositol-3,5-bisphosphate binding"/>
    <property type="evidence" value="ECO:0007669"/>
    <property type="project" value="TreeGrafter"/>
</dbReference>
<dbReference type="GO" id="GO:0006897">
    <property type="term" value="P:endocytosis"/>
    <property type="evidence" value="ECO:0007669"/>
    <property type="project" value="InterPro"/>
</dbReference>
<dbReference type="SMART" id="SM00273">
    <property type="entry name" value="ENTH"/>
    <property type="match status" value="1"/>
</dbReference>
<sequence length="251" mass="28797">MIRGRKSNAGAEGAWKQQVVHVQKAINEKEMPPKKKHVRAIILATFDEYSSKFFFETALKLPVFSNPVVCWKLLYLIHKLLREGHPECIPDCLRHASKIALVKSAWDSCTNTYGYPLENYFKFITTRLRLHRKSSFTFCVDLMDMLEEVLAFQEVILDSFGGAPFVAFSQVGQCRLAPVLLCIQDGAALYDLMVHVMFKLHDVLDNSMLLGHRQRFDELHQTLSKFFELVSRMQQLKSFVDIPTLSPVSVL</sequence>
<accession>A0A504Z1K4</accession>
<dbReference type="GO" id="GO:0043325">
    <property type="term" value="F:phosphatidylinositol-3,4-bisphosphate binding"/>
    <property type="evidence" value="ECO:0007669"/>
    <property type="project" value="TreeGrafter"/>
</dbReference>
<dbReference type="OrthoDB" id="8178130at2759"/>
<dbReference type="Pfam" id="PF07651">
    <property type="entry name" value="ANTH"/>
    <property type="match status" value="1"/>
</dbReference>
<dbReference type="Gene3D" id="1.25.40.90">
    <property type="match status" value="1"/>
</dbReference>
<dbReference type="GO" id="GO:0048268">
    <property type="term" value="P:clathrin coat assembly"/>
    <property type="evidence" value="ECO:0007669"/>
    <property type="project" value="TreeGrafter"/>
</dbReference>
<dbReference type="EMBL" id="SUNJ01005186">
    <property type="protein sequence ID" value="TPP63818.1"/>
    <property type="molecule type" value="Genomic_DNA"/>
</dbReference>
<dbReference type="InterPro" id="IPR030224">
    <property type="entry name" value="Sla2_fam"/>
</dbReference>
<dbReference type="GO" id="GO:0030864">
    <property type="term" value="C:cortical actin cytoskeleton"/>
    <property type="evidence" value="ECO:0007669"/>
    <property type="project" value="TreeGrafter"/>
</dbReference>
<dbReference type="PROSITE" id="PS50942">
    <property type="entry name" value="ENTH"/>
    <property type="match status" value="1"/>
</dbReference>
<evidence type="ECO:0000313" key="3">
    <source>
        <dbReference type="Proteomes" id="UP000316759"/>
    </source>
</evidence>
<dbReference type="GO" id="GO:0032051">
    <property type="term" value="F:clathrin light chain binding"/>
    <property type="evidence" value="ECO:0007669"/>
    <property type="project" value="TreeGrafter"/>
</dbReference>
<keyword evidence="3" id="KW-1185">Reference proteome</keyword>
<dbReference type="GO" id="GO:0007015">
    <property type="term" value="P:actin filament organization"/>
    <property type="evidence" value="ECO:0007669"/>
    <property type="project" value="TreeGrafter"/>
</dbReference>
<gene>
    <name evidence="2" type="ORF">FGIG_11746</name>
</gene>
<dbReference type="AlphaFoldDB" id="A0A504Z1K4"/>
<dbReference type="InterPro" id="IPR008942">
    <property type="entry name" value="ENTH_VHS"/>
</dbReference>
<dbReference type="PANTHER" id="PTHR10407">
    <property type="entry name" value="HUNTINGTIN INTERACTING PROTEIN 1"/>
    <property type="match status" value="1"/>
</dbReference>
<proteinExistence type="predicted"/>
<protein>
    <submittedName>
        <fullName evidence="2">Huntington inteteracting protein</fullName>
    </submittedName>
</protein>
<organism evidence="2 3">
    <name type="scientific">Fasciola gigantica</name>
    <name type="common">Giant liver fluke</name>
    <dbReference type="NCBI Taxonomy" id="46835"/>
    <lineage>
        <taxon>Eukaryota</taxon>
        <taxon>Metazoa</taxon>
        <taxon>Spiralia</taxon>
        <taxon>Lophotrochozoa</taxon>
        <taxon>Platyhelminthes</taxon>
        <taxon>Trematoda</taxon>
        <taxon>Digenea</taxon>
        <taxon>Plagiorchiida</taxon>
        <taxon>Echinostomata</taxon>
        <taxon>Echinostomatoidea</taxon>
        <taxon>Fasciolidae</taxon>
        <taxon>Fasciola</taxon>
    </lineage>
</organism>
<feature type="domain" description="ENTH" evidence="1">
    <location>
        <begin position="10"/>
        <end position="138"/>
    </location>
</feature>
<dbReference type="STRING" id="46835.A0A504Z1K4"/>
<evidence type="ECO:0000313" key="2">
    <source>
        <dbReference type="EMBL" id="TPP63818.1"/>
    </source>
</evidence>
<dbReference type="GO" id="GO:0030136">
    <property type="term" value="C:clathrin-coated vesicle"/>
    <property type="evidence" value="ECO:0007669"/>
    <property type="project" value="TreeGrafter"/>
</dbReference>
<reference evidence="2 3" key="1">
    <citation type="submission" date="2019-04" db="EMBL/GenBank/DDBJ databases">
        <title>Annotation for the trematode Fasciola gigantica.</title>
        <authorList>
            <person name="Choi Y.-J."/>
        </authorList>
    </citation>
    <scope>NUCLEOTIDE SEQUENCE [LARGE SCALE GENOMIC DNA]</scope>
    <source>
        <strain evidence="2">Uganda_cow_1</strain>
    </source>
</reference>
<dbReference type="InterPro" id="IPR013809">
    <property type="entry name" value="ENTH"/>
</dbReference>
<dbReference type="Proteomes" id="UP000316759">
    <property type="component" value="Unassembled WGS sequence"/>
</dbReference>